<dbReference type="AlphaFoldDB" id="A0A1V2ZW20"/>
<evidence type="ECO:0000256" key="7">
    <source>
        <dbReference type="ARBA" id="ARBA00022833"/>
    </source>
</evidence>
<dbReference type="STRING" id="252474.B1A74_11780"/>
<evidence type="ECO:0000256" key="11">
    <source>
        <dbReference type="RuleBase" id="RU362031"/>
    </source>
</evidence>
<dbReference type="Pfam" id="PF02163">
    <property type="entry name" value="Peptidase_M50"/>
    <property type="match status" value="1"/>
</dbReference>
<dbReference type="EMBL" id="MUZR01000054">
    <property type="protein sequence ID" value="OOC09279.1"/>
    <property type="molecule type" value="Genomic_DNA"/>
</dbReference>
<dbReference type="OrthoDB" id="9782003at2"/>
<feature type="domain" description="PDZ" evidence="12">
    <location>
        <begin position="224"/>
        <end position="257"/>
    </location>
</feature>
<feature type="transmembrane region" description="Helical" evidence="11">
    <location>
        <begin position="374"/>
        <end position="398"/>
    </location>
</feature>
<gene>
    <name evidence="13" type="ORF">B1A74_11780</name>
</gene>
<keyword evidence="14" id="KW-1185">Reference proteome</keyword>
<evidence type="ECO:0000259" key="12">
    <source>
        <dbReference type="PROSITE" id="PS50106"/>
    </source>
</evidence>
<comment type="subcellular location">
    <subcellularLocation>
        <location evidence="2">Membrane</location>
        <topology evidence="2">Multi-pass membrane protein</topology>
    </subcellularLocation>
</comment>
<evidence type="ECO:0000256" key="3">
    <source>
        <dbReference type="ARBA" id="ARBA00007931"/>
    </source>
</evidence>
<dbReference type="InterPro" id="IPR001478">
    <property type="entry name" value="PDZ"/>
</dbReference>
<keyword evidence="9 11" id="KW-0482">Metalloprotease</keyword>
<evidence type="ECO:0000256" key="4">
    <source>
        <dbReference type="ARBA" id="ARBA00022670"/>
    </source>
</evidence>
<evidence type="ECO:0000256" key="1">
    <source>
        <dbReference type="ARBA" id="ARBA00001947"/>
    </source>
</evidence>
<evidence type="ECO:0000256" key="5">
    <source>
        <dbReference type="ARBA" id="ARBA00022692"/>
    </source>
</evidence>
<keyword evidence="11" id="KW-0479">Metal-binding</keyword>
<dbReference type="EC" id="3.4.24.-" evidence="11"/>
<dbReference type="Pfam" id="PF17820">
    <property type="entry name" value="PDZ_6"/>
    <property type="match status" value="2"/>
</dbReference>
<keyword evidence="8 11" id="KW-1133">Transmembrane helix</keyword>
<dbReference type="RefSeq" id="WP_077244741.1">
    <property type="nucleotide sequence ID" value="NZ_MUZR01000054.1"/>
</dbReference>
<proteinExistence type="inferred from homology"/>
<evidence type="ECO:0000313" key="13">
    <source>
        <dbReference type="EMBL" id="OOC09279.1"/>
    </source>
</evidence>
<feature type="transmembrane region" description="Helical" evidence="11">
    <location>
        <begin position="427"/>
        <end position="446"/>
    </location>
</feature>
<keyword evidence="5 11" id="KW-0812">Transmembrane</keyword>
<dbReference type="InterPro" id="IPR008915">
    <property type="entry name" value="Peptidase_M50"/>
</dbReference>
<dbReference type="PROSITE" id="PS50106">
    <property type="entry name" value="PDZ"/>
    <property type="match status" value="1"/>
</dbReference>
<dbReference type="SMART" id="SM00228">
    <property type="entry name" value="PDZ"/>
    <property type="match status" value="2"/>
</dbReference>
<comment type="similarity">
    <text evidence="3 11">Belongs to the peptidase M50B family.</text>
</comment>
<dbReference type="GO" id="GO:0004222">
    <property type="term" value="F:metalloendopeptidase activity"/>
    <property type="evidence" value="ECO:0007669"/>
    <property type="project" value="InterPro"/>
</dbReference>
<evidence type="ECO:0000256" key="8">
    <source>
        <dbReference type="ARBA" id="ARBA00022989"/>
    </source>
</evidence>
<name>A0A1V2ZW20_9GAMM</name>
<feature type="transmembrane region" description="Helical" evidence="11">
    <location>
        <begin position="107"/>
        <end position="128"/>
    </location>
</feature>
<protein>
    <recommendedName>
        <fullName evidence="11">Zinc metalloprotease</fullName>
        <ecNumber evidence="11">3.4.24.-</ecNumber>
    </recommendedName>
</protein>
<evidence type="ECO:0000256" key="2">
    <source>
        <dbReference type="ARBA" id="ARBA00004141"/>
    </source>
</evidence>
<reference evidence="13 14" key="1">
    <citation type="submission" date="2017-02" db="EMBL/GenBank/DDBJ databases">
        <title>Genomic diversity within the haloalkaliphilic genus Thioalkalivibrio.</title>
        <authorList>
            <person name="Ahn A.-C."/>
            <person name="Meier-Kolthoff J."/>
            <person name="Overmars L."/>
            <person name="Richter M."/>
            <person name="Woyke T."/>
            <person name="Sorokin D.Y."/>
            <person name="Muyzer G."/>
        </authorList>
    </citation>
    <scope>NUCLEOTIDE SEQUENCE [LARGE SCALE GENOMIC DNA]</scope>
    <source>
        <strain evidence="13 14">HL17</strain>
    </source>
</reference>
<organism evidence="13 14">
    <name type="scientific">Thioalkalivibrio halophilus</name>
    <dbReference type="NCBI Taxonomy" id="252474"/>
    <lineage>
        <taxon>Bacteria</taxon>
        <taxon>Pseudomonadati</taxon>
        <taxon>Pseudomonadota</taxon>
        <taxon>Gammaproteobacteria</taxon>
        <taxon>Chromatiales</taxon>
        <taxon>Ectothiorhodospiraceae</taxon>
        <taxon>Thioalkalivibrio</taxon>
    </lineage>
</organism>
<accession>A0A1V2ZW20</accession>
<dbReference type="CDD" id="cd23081">
    <property type="entry name" value="cpPDZ_EcRseP-like"/>
    <property type="match status" value="1"/>
</dbReference>
<dbReference type="CDD" id="cd06163">
    <property type="entry name" value="S2P-M50_PDZ_RseP-like"/>
    <property type="match status" value="2"/>
</dbReference>
<comment type="caution">
    <text evidence="13">The sequence shown here is derived from an EMBL/GenBank/DDBJ whole genome shotgun (WGS) entry which is preliminary data.</text>
</comment>
<dbReference type="PANTHER" id="PTHR42837:SF2">
    <property type="entry name" value="MEMBRANE METALLOPROTEASE ARASP2, CHLOROPLASTIC-RELATED"/>
    <property type="match status" value="1"/>
</dbReference>
<dbReference type="Proteomes" id="UP000189177">
    <property type="component" value="Unassembled WGS sequence"/>
</dbReference>
<keyword evidence="6 11" id="KW-0378">Hydrolase</keyword>
<dbReference type="PANTHER" id="PTHR42837">
    <property type="entry name" value="REGULATOR OF SIGMA-E PROTEASE RSEP"/>
    <property type="match status" value="1"/>
</dbReference>
<dbReference type="GO" id="GO:0016020">
    <property type="term" value="C:membrane"/>
    <property type="evidence" value="ECO:0007669"/>
    <property type="project" value="UniProtKB-SubCell"/>
</dbReference>
<dbReference type="InterPro" id="IPR004387">
    <property type="entry name" value="Pept_M50_Zn"/>
</dbReference>
<dbReference type="InterPro" id="IPR036034">
    <property type="entry name" value="PDZ_sf"/>
</dbReference>
<evidence type="ECO:0000256" key="9">
    <source>
        <dbReference type="ARBA" id="ARBA00023049"/>
    </source>
</evidence>
<dbReference type="NCBIfam" id="TIGR00054">
    <property type="entry name" value="RIP metalloprotease RseP"/>
    <property type="match status" value="1"/>
</dbReference>
<evidence type="ECO:0000313" key="14">
    <source>
        <dbReference type="Proteomes" id="UP000189177"/>
    </source>
</evidence>
<dbReference type="GO" id="GO:0006508">
    <property type="term" value="P:proteolysis"/>
    <property type="evidence" value="ECO:0007669"/>
    <property type="project" value="UniProtKB-KW"/>
</dbReference>
<dbReference type="InterPro" id="IPR041489">
    <property type="entry name" value="PDZ_6"/>
</dbReference>
<keyword evidence="10 11" id="KW-0472">Membrane</keyword>
<dbReference type="Gene3D" id="2.30.42.10">
    <property type="match status" value="2"/>
</dbReference>
<evidence type="ECO:0000256" key="6">
    <source>
        <dbReference type="ARBA" id="ARBA00022801"/>
    </source>
</evidence>
<keyword evidence="7 11" id="KW-0862">Zinc</keyword>
<sequence>MTGFLTSLLAFVVAIGVLVTVHEYGHFLAARLMGVKVLRFSVGFGRPLWSRRFGSDRTEFAIASIPLGGYVKMLDGREGEVPPGEEHRAFDRQGLGARTFVVSAGPAANFLLAIAVFAVMFMIGVGGVRPVVGEITPGSPAAEAGLERGEEIVRIAGREVGDWEQANLRLLDHAVRGDTVPLVVRDADGREVERRLDLSARAELLGEGQFLDRLGVAPFRPQLGAVIGQVESGSPADRAGLQTGDRVVAMNGDSVAGWNAWVERIRASAGSELSVTLERDGTRRQVTLTPEPVEAEEGTIGRIGAGVDPDQPAMRELSVIVRQGPVEAIGSGAVRTWEVTTLTLGILWRMVTGEASVKNISGPVTIAEFAGTSAVIGISAFLGFLGIVSVSLGIINLLPIPMLDGGHLLYYAAEAVKGSPVSEKTQIVGQQIGLLMIAALMILAFYNDLTRLFG</sequence>
<keyword evidence="4 13" id="KW-0645">Protease</keyword>
<dbReference type="GO" id="GO:0046872">
    <property type="term" value="F:metal ion binding"/>
    <property type="evidence" value="ECO:0007669"/>
    <property type="project" value="UniProtKB-KW"/>
</dbReference>
<dbReference type="SUPFAM" id="SSF50156">
    <property type="entry name" value="PDZ domain-like"/>
    <property type="match status" value="2"/>
</dbReference>
<comment type="cofactor">
    <cofactor evidence="1 11">
        <name>Zn(2+)</name>
        <dbReference type="ChEBI" id="CHEBI:29105"/>
    </cofactor>
</comment>
<evidence type="ECO:0000256" key="10">
    <source>
        <dbReference type="ARBA" id="ARBA00023136"/>
    </source>
</evidence>